<comment type="caution">
    <text evidence="2">The sequence shown here is derived from an EMBL/GenBank/DDBJ whole genome shotgun (WGS) entry which is preliminary data.</text>
</comment>
<feature type="domain" description="Antitoxin SocA-like Panacea" evidence="1">
    <location>
        <begin position="23"/>
        <end position="113"/>
    </location>
</feature>
<protein>
    <submittedName>
        <fullName evidence="2">Phage-associated protein</fullName>
    </submittedName>
</protein>
<sequence>MANALDVAQFILEKHGEMTTMKLQKLCYYSQGWSLAWDEVPIFDNQIEAWANGPVVRDLYRTHRGQFRISKIQGGDSNALSEAEQDTVNAVLSAYGHLTGQQLSDLSHNEDPWINARGDAPEGSTLSTPIDRDALQDFFGGLDSAQRAS</sequence>
<accession>A0ABR9JBC3</accession>
<evidence type="ECO:0000313" key="2">
    <source>
        <dbReference type="EMBL" id="MBE1523236.1"/>
    </source>
</evidence>
<proteinExistence type="predicted"/>
<dbReference type="Pfam" id="PF13274">
    <property type="entry name" value="SocA_Panacea"/>
    <property type="match status" value="1"/>
</dbReference>
<evidence type="ECO:0000259" key="1">
    <source>
        <dbReference type="Pfam" id="PF13274"/>
    </source>
</evidence>
<dbReference type="InterPro" id="IPR025272">
    <property type="entry name" value="SocA_Panacea"/>
</dbReference>
<dbReference type="Proteomes" id="UP000643525">
    <property type="component" value="Unassembled WGS sequence"/>
</dbReference>
<dbReference type="EMBL" id="JADBED010000001">
    <property type="protein sequence ID" value="MBE1523236.1"/>
    <property type="molecule type" value="Genomic_DNA"/>
</dbReference>
<name>A0ABR9JBC3_9MICC</name>
<organism evidence="2 3">
    <name type="scientific">Nesterenkonia lutea</name>
    <dbReference type="NCBI Taxonomy" id="272919"/>
    <lineage>
        <taxon>Bacteria</taxon>
        <taxon>Bacillati</taxon>
        <taxon>Actinomycetota</taxon>
        <taxon>Actinomycetes</taxon>
        <taxon>Micrococcales</taxon>
        <taxon>Micrococcaceae</taxon>
        <taxon>Nesterenkonia</taxon>
    </lineage>
</organism>
<gene>
    <name evidence="2" type="ORF">H4W27_000354</name>
</gene>
<dbReference type="RefSeq" id="WP_192594415.1">
    <property type="nucleotide sequence ID" value="NZ_BAAALJ010000042.1"/>
</dbReference>
<evidence type="ECO:0000313" key="3">
    <source>
        <dbReference type="Proteomes" id="UP000643525"/>
    </source>
</evidence>
<reference evidence="2 3" key="1">
    <citation type="submission" date="2020-10" db="EMBL/GenBank/DDBJ databases">
        <title>Sequencing the genomes of 1000 actinobacteria strains.</title>
        <authorList>
            <person name="Klenk H.-P."/>
        </authorList>
    </citation>
    <scope>NUCLEOTIDE SEQUENCE [LARGE SCALE GENOMIC DNA]</scope>
    <source>
        <strain evidence="2 3">DSM 15666</strain>
    </source>
</reference>
<keyword evidence="3" id="KW-1185">Reference proteome</keyword>